<feature type="region of interest" description="Disordered" evidence="1">
    <location>
        <begin position="1"/>
        <end position="22"/>
    </location>
</feature>
<evidence type="ECO:0000313" key="3">
    <source>
        <dbReference type="Proteomes" id="UP001530400"/>
    </source>
</evidence>
<gene>
    <name evidence="2" type="ORF">ACHAWO_000236</name>
</gene>
<accession>A0ABD3Q1Z9</accession>
<keyword evidence="3" id="KW-1185">Reference proteome</keyword>
<comment type="caution">
    <text evidence="2">The sequence shown here is derived from an EMBL/GenBank/DDBJ whole genome shotgun (WGS) entry which is preliminary data.</text>
</comment>
<protein>
    <recommendedName>
        <fullName evidence="4">Calcineurin-like phosphoesterase domain-containing protein</fullName>
    </recommendedName>
</protein>
<dbReference type="Proteomes" id="UP001530400">
    <property type="component" value="Unassembled WGS sequence"/>
</dbReference>
<organism evidence="2 3">
    <name type="scientific">Cyclotella atomus</name>
    <dbReference type="NCBI Taxonomy" id="382360"/>
    <lineage>
        <taxon>Eukaryota</taxon>
        <taxon>Sar</taxon>
        <taxon>Stramenopiles</taxon>
        <taxon>Ochrophyta</taxon>
        <taxon>Bacillariophyta</taxon>
        <taxon>Coscinodiscophyceae</taxon>
        <taxon>Thalassiosirophycidae</taxon>
        <taxon>Stephanodiscales</taxon>
        <taxon>Stephanodiscaceae</taxon>
        <taxon>Cyclotella</taxon>
    </lineage>
</organism>
<evidence type="ECO:0008006" key="4">
    <source>
        <dbReference type="Google" id="ProtNLM"/>
    </source>
</evidence>
<dbReference type="EMBL" id="JALLPJ020000357">
    <property type="protein sequence ID" value="KAL3794453.1"/>
    <property type="molecule type" value="Genomic_DNA"/>
</dbReference>
<reference evidence="2 3" key="1">
    <citation type="submission" date="2024-10" db="EMBL/GenBank/DDBJ databases">
        <title>Updated reference genomes for cyclostephanoid diatoms.</title>
        <authorList>
            <person name="Roberts W.R."/>
            <person name="Alverson A.J."/>
        </authorList>
    </citation>
    <scope>NUCLEOTIDE SEQUENCE [LARGE SCALE GENOMIC DNA]</scope>
    <source>
        <strain evidence="2 3">AJA010-31</strain>
    </source>
</reference>
<sequence length="205" mass="23688">MMTSDLSNQTALLTQSDVETSPRSTEDATITFYVMADAPYTDYEWDEVLPNVMEALTVVHLGDLEYKKKDNCEEWAYQTASRTLRKSPGDNDLNDCDDHEQAEAYWSEYFGYIDKYWNHTIPLTRWGALDKSFAFIQKRVLFFGINIVGGTPYSQSEKSERHREHLCMLKSIMNDRRWDYDVVVLLGHAEPKARDTLTCSKATTV</sequence>
<evidence type="ECO:0000313" key="2">
    <source>
        <dbReference type="EMBL" id="KAL3794453.1"/>
    </source>
</evidence>
<name>A0ABD3Q1Z9_9STRA</name>
<evidence type="ECO:0000256" key="1">
    <source>
        <dbReference type="SAM" id="MobiDB-lite"/>
    </source>
</evidence>
<proteinExistence type="predicted"/>
<dbReference type="AlphaFoldDB" id="A0ABD3Q1Z9"/>